<feature type="coiled-coil region" evidence="1">
    <location>
        <begin position="153"/>
        <end position="184"/>
    </location>
</feature>
<proteinExistence type="predicted"/>
<name>A0AAV1W8Q4_LUPLU</name>
<dbReference type="Proteomes" id="UP001497480">
    <property type="component" value="Unassembled WGS sequence"/>
</dbReference>
<organism evidence="2 3">
    <name type="scientific">Lupinus luteus</name>
    <name type="common">European yellow lupine</name>
    <dbReference type="NCBI Taxonomy" id="3873"/>
    <lineage>
        <taxon>Eukaryota</taxon>
        <taxon>Viridiplantae</taxon>
        <taxon>Streptophyta</taxon>
        <taxon>Embryophyta</taxon>
        <taxon>Tracheophyta</taxon>
        <taxon>Spermatophyta</taxon>
        <taxon>Magnoliopsida</taxon>
        <taxon>eudicotyledons</taxon>
        <taxon>Gunneridae</taxon>
        <taxon>Pentapetalae</taxon>
        <taxon>rosids</taxon>
        <taxon>fabids</taxon>
        <taxon>Fabales</taxon>
        <taxon>Fabaceae</taxon>
        <taxon>Papilionoideae</taxon>
        <taxon>50 kb inversion clade</taxon>
        <taxon>genistoids sensu lato</taxon>
        <taxon>core genistoids</taxon>
        <taxon>Genisteae</taxon>
        <taxon>Lupinus</taxon>
    </lineage>
</organism>
<dbReference type="EMBL" id="CAXHTB010000004">
    <property type="protein sequence ID" value="CAL0305351.1"/>
    <property type="molecule type" value="Genomic_DNA"/>
</dbReference>
<reference evidence="2 3" key="1">
    <citation type="submission" date="2024-03" db="EMBL/GenBank/DDBJ databases">
        <authorList>
            <person name="Martinez-Hernandez J."/>
        </authorList>
    </citation>
    <scope>NUCLEOTIDE SEQUENCE [LARGE SCALE GENOMIC DNA]</scope>
</reference>
<evidence type="ECO:0000313" key="3">
    <source>
        <dbReference type="Proteomes" id="UP001497480"/>
    </source>
</evidence>
<comment type="caution">
    <text evidence="2">The sequence shown here is derived from an EMBL/GenBank/DDBJ whole genome shotgun (WGS) entry which is preliminary data.</text>
</comment>
<feature type="coiled-coil region" evidence="1">
    <location>
        <begin position="48"/>
        <end position="75"/>
    </location>
</feature>
<keyword evidence="1" id="KW-0175">Coiled coil</keyword>
<sequence>MVEAIKNSDLGEENTDNILSERENRSYSKLLRKFIESEEELKVSNFKLQLSEEEIIKLKNQIKESEGHLDNVRKELKMKEDGLEYEKGRVLELQKQTTDLETHVPDCSHKIAKLNIQIEESGGQLDNVPKELKHDEDNLEYEKGQVEEDCYKIAKLMEQLEVAREQLKVSNDEKTRLKEELKNRYSLNHELQGQLNGVLETAQKRESVMEWLFDLESSKTRVLEYRMAEYKADDTEHDLERKKLKAENEQLHSDVKSKSKVQKQLEERLEEREARSKAFEIKAKQSEAVKLKLEKLNASQQMVLQGRISSLKEELDQGRHDVETVNKDFDEHKQKYSMLMTVKDGANAKIDKLMAEVSSRDNRIVNLKRELLQLQAQQAELISGSEARLNVVNELKLKVEELENEVTRQNAVIPDRAKEKREAIRQLCISLEHYKSEYRQLRFAFSGHELHAFRAS</sequence>
<evidence type="ECO:0000256" key="1">
    <source>
        <dbReference type="SAM" id="Coils"/>
    </source>
</evidence>
<gene>
    <name evidence="2" type="ORF">LLUT_LOCUS6411</name>
</gene>
<keyword evidence="3" id="KW-1185">Reference proteome</keyword>
<dbReference type="Gene3D" id="1.10.287.1490">
    <property type="match status" value="1"/>
</dbReference>
<evidence type="ECO:0000313" key="2">
    <source>
        <dbReference type="EMBL" id="CAL0305351.1"/>
    </source>
</evidence>
<protein>
    <submittedName>
        <fullName evidence="2">Uncharacterized protein</fullName>
    </submittedName>
</protein>
<dbReference type="AlphaFoldDB" id="A0AAV1W8Q4"/>
<accession>A0AAV1W8Q4</accession>
<feature type="coiled-coil region" evidence="1">
    <location>
        <begin position="255"/>
        <end position="412"/>
    </location>
</feature>